<dbReference type="Proteomes" id="UP000729402">
    <property type="component" value="Unassembled WGS sequence"/>
</dbReference>
<evidence type="ECO:0008006" key="4">
    <source>
        <dbReference type="Google" id="ProtNLM"/>
    </source>
</evidence>
<evidence type="ECO:0000313" key="3">
    <source>
        <dbReference type="Proteomes" id="UP000729402"/>
    </source>
</evidence>
<evidence type="ECO:0000256" key="1">
    <source>
        <dbReference type="SAM" id="SignalP"/>
    </source>
</evidence>
<evidence type="ECO:0000313" key="2">
    <source>
        <dbReference type="EMBL" id="KAG8052398.1"/>
    </source>
</evidence>
<dbReference type="EMBL" id="JAAALK010000288">
    <property type="protein sequence ID" value="KAG8052398.1"/>
    <property type="molecule type" value="Genomic_DNA"/>
</dbReference>
<keyword evidence="3" id="KW-1185">Reference proteome</keyword>
<reference evidence="2" key="1">
    <citation type="journal article" date="2021" name="bioRxiv">
        <title>Whole Genome Assembly and Annotation of Northern Wild Rice, Zizania palustris L., Supports a Whole Genome Duplication in the Zizania Genus.</title>
        <authorList>
            <person name="Haas M."/>
            <person name="Kono T."/>
            <person name="Macchietto M."/>
            <person name="Millas R."/>
            <person name="McGilp L."/>
            <person name="Shao M."/>
            <person name="Duquette J."/>
            <person name="Hirsch C.N."/>
            <person name="Kimball J."/>
        </authorList>
    </citation>
    <scope>NUCLEOTIDE SEQUENCE</scope>
    <source>
        <tissue evidence="2">Fresh leaf tissue</tissue>
    </source>
</reference>
<gene>
    <name evidence="2" type="ORF">GUJ93_ZPchr0001g30546</name>
</gene>
<name>A0A8J5VLQ9_ZIZPA</name>
<sequence length="129" mass="13583">MTPVPSSKAQGVAPLPILLLLLTSPPPPPQALLSSPPLEASLPSLLLLLFSSCPGFPSSGDSRVCLSPPSCTHLPPPDLASHMLPFAGYGLVHAFHHRIWSHTRLLSSDLANVRLNAATPCRLVSRSTA</sequence>
<dbReference type="AlphaFoldDB" id="A0A8J5VLQ9"/>
<feature type="signal peptide" evidence="1">
    <location>
        <begin position="1"/>
        <end position="31"/>
    </location>
</feature>
<accession>A0A8J5VLQ9</accession>
<protein>
    <recommendedName>
        <fullName evidence="4">HGWP repeat containing protein-like</fullName>
    </recommendedName>
</protein>
<proteinExistence type="predicted"/>
<organism evidence="2 3">
    <name type="scientific">Zizania palustris</name>
    <name type="common">Northern wild rice</name>
    <dbReference type="NCBI Taxonomy" id="103762"/>
    <lineage>
        <taxon>Eukaryota</taxon>
        <taxon>Viridiplantae</taxon>
        <taxon>Streptophyta</taxon>
        <taxon>Embryophyta</taxon>
        <taxon>Tracheophyta</taxon>
        <taxon>Spermatophyta</taxon>
        <taxon>Magnoliopsida</taxon>
        <taxon>Liliopsida</taxon>
        <taxon>Poales</taxon>
        <taxon>Poaceae</taxon>
        <taxon>BOP clade</taxon>
        <taxon>Oryzoideae</taxon>
        <taxon>Oryzeae</taxon>
        <taxon>Zizaniinae</taxon>
        <taxon>Zizania</taxon>
    </lineage>
</organism>
<keyword evidence="1" id="KW-0732">Signal</keyword>
<feature type="chain" id="PRO_5035305070" description="HGWP repeat containing protein-like" evidence="1">
    <location>
        <begin position="32"/>
        <end position="129"/>
    </location>
</feature>
<comment type="caution">
    <text evidence="2">The sequence shown here is derived from an EMBL/GenBank/DDBJ whole genome shotgun (WGS) entry which is preliminary data.</text>
</comment>
<reference evidence="2" key="2">
    <citation type="submission" date="2021-02" db="EMBL/GenBank/DDBJ databases">
        <authorList>
            <person name="Kimball J.A."/>
            <person name="Haas M.W."/>
            <person name="Macchietto M."/>
            <person name="Kono T."/>
            <person name="Duquette J."/>
            <person name="Shao M."/>
        </authorList>
    </citation>
    <scope>NUCLEOTIDE SEQUENCE</scope>
    <source>
        <tissue evidence="2">Fresh leaf tissue</tissue>
    </source>
</reference>